<keyword evidence="3" id="KW-1185">Reference proteome</keyword>
<evidence type="ECO:0000313" key="3">
    <source>
        <dbReference type="Proteomes" id="UP001497522"/>
    </source>
</evidence>
<evidence type="ECO:0000313" key="2">
    <source>
        <dbReference type="EMBL" id="CAK9872036.1"/>
    </source>
</evidence>
<gene>
    <name evidence="2" type="ORF">CSSPJE1EN2_LOCUS14633</name>
</gene>
<feature type="region of interest" description="Disordered" evidence="1">
    <location>
        <begin position="1"/>
        <end position="79"/>
    </location>
</feature>
<name>A0ABP1B9V4_9BRYO</name>
<evidence type="ECO:0000256" key="1">
    <source>
        <dbReference type="SAM" id="MobiDB-lite"/>
    </source>
</evidence>
<feature type="compositionally biased region" description="Polar residues" evidence="1">
    <location>
        <begin position="20"/>
        <end position="29"/>
    </location>
</feature>
<protein>
    <submittedName>
        <fullName evidence="2">Uncharacterized protein</fullName>
    </submittedName>
</protein>
<organism evidence="2 3">
    <name type="scientific">Sphagnum jensenii</name>
    <dbReference type="NCBI Taxonomy" id="128206"/>
    <lineage>
        <taxon>Eukaryota</taxon>
        <taxon>Viridiplantae</taxon>
        <taxon>Streptophyta</taxon>
        <taxon>Embryophyta</taxon>
        <taxon>Bryophyta</taxon>
        <taxon>Sphagnophytina</taxon>
        <taxon>Sphagnopsida</taxon>
        <taxon>Sphagnales</taxon>
        <taxon>Sphagnaceae</taxon>
        <taxon>Sphagnum</taxon>
    </lineage>
</organism>
<accession>A0ABP1B9V4</accession>
<feature type="compositionally biased region" description="Basic residues" evidence="1">
    <location>
        <begin position="1"/>
        <end position="10"/>
    </location>
</feature>
<dbReference type="Proteomes" id="UP001497522">
    <property type="component" value="Chromosome 2"/>
</dbReference>
<sequence length="79" mass="8754">MLQIRKINKRIRFDSDPRPMQQNTRNMETQGKEGSGTPAQRSEMRSSGLLTGEEDGNRMPAGHNPGTVQSPTLSRLTTA</sequence>
<reference evidence="2 3" key="1">
    <citation type="submission" date="2024-03" db="EMBL/GenBank/DDBJ databases">
        <authorList>
            <consortium name="ELIXIR-Norway"/>
            <consortium name="Elixir Norway"/>
        </authorList>
    </citation>
    <scope>NUCLEOTIDE SEQUENCE [LARGE SCALE GENOMIC DNA]</scope>
</reference>
<feature type="compositionally biased region" description="Polar residues" evidence="1">
    <location>
        <begin position="66"/>
        <end position="79"/>
    </location>
</feature>
<dbReference type="EMBL" id="OZ023703">
    <property type="protein sequence ID" value="CAK9872036.1"/>
    <property type="molecule type" value="Genomic_DNA"/>
</dbReference>
<proteinExistence type="predicted"/>